<dbReference type="GeneID" id="94334385"/>
<reference evidence="1" key="1">
    <citation type="journal article" date="2023" name="Nat. Microbiol.">
        <title>Babesia duncani multi-omics identifies virulence factors and drug targets.</title>
        <authorList>
            <person name="Singh P."/>
            <person name="Lonardi S."/>
            <person name="Liang Q."/>
            <person name="Vydyam P."/>
            <person name="Khabirova E."/>
            <person name="Fang T."/>
            <person name="Gihaz S."/>
            <person name="Thekkiniath J."/>
            <person name="Munshi M."/>
            <person name="Abel S."/>
            <person name="Ciampossin L."/>
            <person name="Batugedara G."/>
            <person name="Gupta M."/>
            <person name="Lu X.M."/>
            <person name="Lenz T."/>
            <person name="Chakravarty S."/>
            <person name="Cornillot E."/>
            <person name="Hu Y."/>
            <person name="Ma W."/>
            <person name="Gonzalez L.M."/>
            <person name="Sanchez S."/>
            <person name="Estrada K."/>
            <person name="Sanchez-Flores A."/>
            <person name="Montero E."/>
            <person name="Harb O.S."/>
            <person name="Le Roch K.G."/>
            <person name="Mamoun C.B."/>
        </authorList>
    </citation>
    <scope>NUCLEOTIDE SEQUENCE</scope>
    <source>
        <strain evidence="1">WA1</strain>
    </source>
</reference>
<evidence type="ECO:0000313" key="1">
    <source>
        <dbReference type="EMBL" id="KAK2197090.1"/>
    </source>
</evidence>
<dbReference type="KEGG" id="bdw:94334385"/>
<comment type="caution">
    <text evidence="1">The sequence shown here is derived from an EMBL/GenBank/DDBJ whole genome shotgun (WGS) entry which is preliminary data.</text>
</comment>
<dbReference type="Gene3D" id="3.30.450.50">
    <property type="entry name" value="Longin domain"/>
    <property type="match status" value="1"/>
</dbReference>
<gene>
    <name evidence="1" type="ORF">BdWA1_000087</name>
</gene>
<accession>A0AAD9PLJ8</accession>
<dbReference type="RefSeq" id="XP_067803932.1">
    <property type="nucleotide sequence ID" value="XM_067945141.1"/>
</dbReference>
<sequence>MIDGAYEYGDLLYLAFVDLETQIPFAEFPTDLDITTDQLVQKAMSVLVASLENGGDDIMDTIEMNNAVLHCFFEKETLIGIVLITLGHEYPDHLSKNLLMELSRKIDDIDRMYGIKDPRNFDYQAALDGFMGELMHKYANCDTANVAEMVRFKVEGTKGVVKDDIKEIMANVVNMEILAKKTRTMNFTAQAMHDHTLDLNKCMQRRTVVVSGELIV</sequence>
<dbReference type="EMBL" id="JALLKP010000001">
    <property type="protein sequence ID" value="KAK2197090.1"/>
    <property type="molecule type" value="Genomic_DNA"/>
</dbReference>
<evidence type="ECO:0000313" key="2">
    <source>
        <dbReference type="Proteomes" id="UP001214638"/>
    </source>
</evidence>
<proteinExistence type="predicted"/>
<keyword evidence="2" id="KW-1185">Reference proteome</keyword>
<dbReference type="AlphaFoldDB" id="A0AAD9PLJ8"/>
<protein>
    <submittedName>
        <fullName evidence="1">Uncharacterized protein</fullName>
    </submittedName>
</protein>
<dbReference type="SUPFAM" id="SSF58038">
    <property type="entry name" value="SNARE fusion complex"/>
    <property type="match status" value="1"/>
</dbReference>
<name>A0AAD9PLJ8_9APIC</name>
<dbReference type="Proteomes" id="UP001214638">
    <property type="component" value="Unassembled WGS sequence"/>
</dbReference>
<organism evidence="1 2">
    <name type="scientific">Babesia duncani</name>
    <dbReference type="NCBI Taxonomy" id="323732"/>
    <lineage>
        <taxon>Eukaryota</taxon>
        <taxon>Sar</taxon>
        <taxon>Alveolata</taxon>
        <taxon>Apicomplexa</taxon>
        <taxon>Aconoidasida</taxon>
        <taxon>Piroplasmida</taxon>
        <taxon>Babesiidae</taxon>
        <taxon>Babesia</taxon>
    </lineage>
</organism>